<evidence type="ECO:0000313" key="1">
    <source>
        <dbReference type="EMBL" id="KAJ2978924.1"/>
    </source>
</evidence>
<protein>
    <submittedName>
        <fullName evidence="1">Uncharacterized protein</fullName>
    </submittedName>
</protein>
<accession>A0ACC1NKH4</accession>
<name>A0ACC1NKH4_9HYPO</name>
<evidence type="ECO:0000313" key="2">
    <source>
        <dbReference type="Proteomes" id="UP001143910"/>
    </source>
</evidence>
<comment type="caution">
    <text evidence="1">The sequence shown here is derived from an EMBL/GenBank/DDBJ whole genome shotgun (WGS) entry which is preliminary data.</text>
</comment>
<dbReference type="Proteomes" id="UP001143910">
    <property type="component" value="Unassembled WGS sequence"/>
</dbReference>
<sequence>MQPLAAKGPFLACWLIASLANGGSPEYSTVTDACKAGVTTTVFVTLTSVHHESTVSISDSAKVETTTITVAPVQSHAKTETGTVAPNPSGASSSISGPVHGQATGSSSSGNTVPASDISSAEYSSVPHTSITLVSTRTVTLTLVPATKGIPLTSGTVVSGIKGTTLSSSGGTSASLISDCITHTVVGPDGRTTIEESTFITSGTLGSTAAEGSSVLATADSPVTASVTAPGPPVFSPSNTIISGLPIHTSFTVTGPDGAVSVIDTTWIIPVPPTSSMSGLGPFPTRPASSGQVVSGISSNPITQSPTGASLTSVIGTTACTTLTVVGPDGKATVSEVTIISPTEAPTATMSNLAPPPFVTPASVTDLAIHPVTSNSIVTTITWTVTGADGTVSGVVETITAPPIVISGMPTHLPSAVTVNISQPPAEEGSKTIPVIPDYVSTAAPVGPSASDASSFVSGIGIGSKPPFVPLPSHISSTLIDAPPAYTLEPAPGTPSGSSSDSASGTQSGSSSSGDWVSSILYGSLPLPSTVTPLPATPVLVTPVPLPVTPAPESPVPVEPLPTPIQPTASQPVTLLTTTTWTNIIPESTTTYVLKFPVTTMATVTVPQGPGLRKRLLKRQSSVETLFPWSNSSSTTPTSTPAPFTENTSLISSLSSQLVTTITTLSAPTTIIPTVSLNTPASTSVLPPTSVLPSTIVPSNTLCPSSAKVGNQTINFDNLRPGPLLNPAADLWFSEGFLVAPPSSPPSGAFLPSSGTQLVEFLPPALVPGIPFDGTGDVAEISVGPNEVTPCFRFNFYGASLGCAAEGVEQWCEFEFSAYTYNETSKSEASLSWSETKRIPVCPQFPQGPCPLTPIQLEGYNNIASILVTVRVGLELRAWWGDDFQIGWSDNSCEAATCRSNAIPHLVKREAFSRASRRGVWQWAPNGVKKLDDDYVWSSFDY</sequence>
<gene>
    <name evidence="1" type="ORF">NQ176_g3552</name>
</gene>
<dbReference type="EMBL" id="JANJQO010000331">
    <property type="protein sequence ID" value="KAJ2978924.1"/>
    <property type="molecule type" value="Genomic_DNA"/>
</dbReference>
<reference evidence="1" key="1">
    <citation type="submission" date="2022-08" db="EMBL/GenBank/DDBJ databases">
        <title>Genome Sequence of Lecanicillium fungicola.</title>
        <authorList>
            <person name="Buettner E."/>
        </authorList>
    </citation>
    <scope>NUCLEOTIDE SEQUENCE</scope>
    <source>
        <strain evidence="1">Babe33</strain>
    </source>
</reference>
<keyword evidence="2" id="KW-1185">Reference proteome</keyword>
<organism evidence="1 2">
    <name type="scientific">Zarea fungicola</name>
    <dbReference type="NCBI Taxonomy" id="93591"/>
    <lineage>
        <taxon>Eukaryota</taxon>
        <taxon>Fungi</taxon>
        <taxon>Dikarya</taxon>
        <taxon>Ascomycota</taxon>
        <taxon>Pezizomycotina</taxon>
        <taxon>Sordariomycetes</taxon>
        <taxon>Hypocreomycetidae</taxon>
        <taxon>Hypocreales</taxon>
        <taxon>Cordycipitaceae</taxon>
        <taxon>Zarea</taxon>
    </lineage>
</organism>
<proteinExistence type="predicted"/>